<dbReference type="EMBL" id="KQ459449">
    <property type="protein sequence ID" value="KPJ00907.1"/>
    <property type="molecule type" value="Genomic_DNA"/>
</dbReference>
<sequence length="130" mass="14008">MPKRSPASRDTFANMLKRPETTSTAMFQLPLNHQRRGVLVRAAAGVEPAAGDGRRTMSYLPLANHWDVAMGTVTALHCTALHRAAGGGRPAAGTARRAACGQYIRPRGREVRAHCACATHYAATPESFLR</sequence>
<dbReference type="Proteomes" id="UP000053268">
    <property type="component" value="Unassembled WGS sequence"/>
</dbReference>
<proteinExistence type="predicted"/>
<accession>A0A0N1IB75</accession>
<organism evidence="1 2">
    <name type="scientific">Papilio xuthus</name>
    <name type="common">Asian swallowtail butterfly</name>
    <dbReference type="NCBI Taxonomy" id="66420"/>
    <lineage>
        <taxon>Eukaryota</taxon>
        <taxon>Metazoa</taxon>
        <taxon>Ecdysozoa</taxon>
        <taxon>Arthropoda</taxon>
        <taxon>Hexapoda</taxon>
        <taxon>Insecta</taxon>
        <taxon>Pterygota</taxon>
        <taxon>Neoptera</taxon>
        <taxon>Endopterygota</taxon>
        <taxon>Lepidoptera</taxon>
        <taxon>Glossata</taxon>
        <taxon>Ditrysia</taxon>
        <taxon>Papilionoidea</taxon>
        <taxon>Papilionidae</taxon>
        <taxon>Papilioninae</taxon>
        <taxon>Papilio</taxon>
    </lineage>
</organism>
<protein>
    <submittedName>
        <fullName evidence="1">Uncharacterized protein</fullName>
    </submittedName>
</protein>
<evidence type="ECO:0000313" key="1">
    <source>
        <dbReference type="EMBL" id="KPJ00907.1"/>
    </source>
</evidence>
<reference evidence="1 2" key="1">
    <citation type="journal article" date="2015" name="Nat. Commun.">
        <title>Outbred genome sequencing and CRISPR/Cas9 gene editing in butterflies.</title>
        <authorList>
            <person name="Li X."/>
            <person name="Fan D."/>
            <person name="Zhang W."/>
            <person name="Liu G."/>
            <person name="Zhang L."/>
            <person name="Zhao L."/>
            <person name="Fang X."/>
            <person name="Chen L."/>
            <person name="Dong Y."/>
            <person name="Chen Y."/>
            <person name="Ding Y."/>
            <person name="Zhao R."/>
            <person name="Feng M."/>
            <person name="Zhu Y."/>
            <person name="Feng Y."/>
            <person name="Jiang X."/>
            <person name="Zhu D."/>
            <person name="Xiang H."/>
            <person name="Feng X."/>
            <person name="Li S."/>
            <person name="Wang J."/>
            <person name="Zhang G."/>
            <person name="Kronforst M.R."/>
            <person name="Wang W."/>
        </authorList>
    </citation>
    <scope>NUCLEOTIDE SEQUENCE [LARGE SCALE GENOMIC DNA]</scope>
    <source>
        <strain evidence="1">Ya'a_city_454_Px</strain>
        <tissue evidence="1">Whole body</tissue>
    </source>
</reference>
<name>A0A0N1IB75_PAPXU</name>
<gene>
    <name evidence="1" type="ORF">RR46_01386</name>
</gene>
<evidence type="ECO:0000313" key="2">
    <source>
        <dbReference type="Proteomes" id="UP000053268"/>
    </source>
</evidence>
<dbReference type="AlphaFoldDB" id="A0A0N1IB75"/>
<keyword evidence="2" id="KW-1185">Reference proteome</keyword>